<evidence type="ECO:0000256" key="1">
    <source>
        <dbReference type="SAM" id="Coils"/>
    </source>
</evidence>
<keyword evidence="3" id="KW-1185">Reference proteome</keyword>
<gene>
    <name evidence="2" type="ORF">WMY93_018454</name>
</gene>
<protein>
    <submittedName>
        <fullName evidence="2">Uncharacterized protein</fullName>
    </submittedName>
</protein>
<evidence type="ECO:0000313" key="2">
    <source>
        <dbReference type="EMBL" id="KAK7901685.1"/>
    </source>
</evidence>
<comment type="caution">
    <text evidence="2">The sequence shown here is derived from an EMBL/GenBank/DDBJ whole genome shotgun (WGS) entry which is preliminary data.</text>
</comment>
<dbReference type="EMBL" id="JBBPFD010000013">
    <property type="protein sequence ID" value="KAK7901685.1"/>
    <property type="molecule type" value="Genomic_DNA"/>
</dbReference>
<accession>A0AAW0NIW9</accession>
<name>A0AAW0NIW9_9GOBI</name>
<keyword evidence="1" id="KW-0175">Coiled coil</keyword>
<proteinExistence type="predicted"/>
<dbReference type="AlphaFoldDB" id="A0AAW0NIW9"/>
<sequence>MLELEAELRQKEQDFRNRLDLLQKELDSKTSQIHKLQTALNRAQTSFQQVALEVQHRLRAKEGVSAEPTSQTFCGPEAGLRSSPRSRLRIHSEFVSQVKHNSLCVSILRRLYSTTSLFYDVSILRRLYSTTSLFYDVSILRRLYSTTSLFYDVSILRRVYSTTCLFYDVSILRRLYSTL</sequence>
<organism evidence="2 3">
    <name type="scientific">Mugilogobius chulae</name>
    <name type="common">yellowstripe goby</name>
    <dbReference type="NCBI Taxonomy" id="88201"/>
    <lineage>
        <taxon>Eukaryota</taxon>
        <taxon>Metazoa</taxon>
        <taxon>Chordata</taxon>
        <taxon>Craniata</taxon>
        <taxon>Vertebrata</taxon>
        <taxon>Euteleostomi</taxon>
        <taxon>Actinopterygii</taxon>
        <taxon>Neopterygii</taxon>
        <taxon>Teleostei</taxon>
        <taxon>Neoteleostei</taxon>
        <taxon>Acanthomorphata</taxon>
        <taxon>Gobiaria</taxon>
        <taxon>Gobiiformes</taxon>
        <taxon>Gobioidei</taxon>
        <taxon>Gobiidae</taxon>
        <taxon>Gobionellinae</taxon>
        <taxon>Mugilogobius</taxon>
    </lineage>
</organism>
<reference evidence="3" key="1">
    <citation type="submission" date="2024-04" db="EMBL/GenBank/DDBJ databases">
        <title>Salinicola lusitanus LLJ914,a marine bacterium isolated from the Okinawa Trough.</title>
        <authorList>
            <person name="Li J."/>
        </authorList>
    </citation>
    <scope>NUCLEOTIDE SEQUENCE [LARGE SCALE GENOMIC DNA]</scope>
</reference>
<feature type="coiled-coil region" evidence="1">
    <location>
        <begin position="5"/>
        <end position="39"/>
    </location>
</feature>
<dbReference type="Proteomes" id="UP001460270">
    <property type="component" value="Unassembled WGS sequence"/>
</dbReference>
<evidence type="ECO:0000313" key="3">
    <source>
        <dbReference type="Proteomes" id="UP001460270"/>
    </source>
</evidence>